<name>A0A6G7YGD8_9ACTN</name>
<dbReference type="Pfam" id="PF19527">
    <property type="entry name" value="DUF6055"/>
    <property type="match status" value="1"/>
</dbReference>
<keyword evidence="1" id="KW-0732">Signal</keyword>
<dbReference type="Proteomes" id="UP000502035">
    <property type="component" value="Chromosome"/>
</dbReference>
<dbReference type="NCBIfam" id="NF045524">
    <property type="entry name" value="MXAN_6640_HExxH"/>
    <property type="match status" value="1"/>
</dbReference>
<dbReference type="EMBL" id="CP049866">
    <property type="protein sequence ID" value="QIK75863.1"/>
    <property type="molecule type" value="Genomic_DNA"/>
</dbReference>
<protein>
    <submittedName>
        <fullName evidence="2">Uncharacterized protein</fullName>
    </submittedName>
</protein>
<accession>A0A6G7YGD8</accession>
<dbReference type="RefSeq" id="WP_166318423.1">
    <property type="nucleotide sequence ID" value="NZ_CP049866.1"/>
</dbReference>
<evidence type="ECO:0000256" key="1">
    <source>
        <dbReference type="SAM" id="SignalP"/>
    </source>
</evidence>
<dbReference type="KEGG" id="npi:G7071_10830"/>
<keyword evidence="3" id="KW-1185">Reference proteome</keyword>
<evidence type="ECO:0000313" key="2">
    <source>
        <dbReference type="EMBL" id="QIK75863.1"/>
    </source>
</evidence>
<reference evidence="2 3" key="1">
    <citation type="submission" date="2020-03" db="EMBL/GenBank/DDBJ databases">
        <title>Nocardioides sp. nov., isolated from fish.</title>
        <authorList>
            <person name="Hyun D.-W."/>
            <person name="Bae J.-W."/>
        </authorList>
    </citation>
    <scope>NUCLEOTIDE SEQUENCE [LARGE SCALE GENOMIC DNA]</scope>
    <source>
        <strain evidence="2 3">HDW12A</strain>
    </source>
</reference>
<feature type="chain" id="PRO_5026255979" evidence="1">
    <location>
        <begin position="28"/>
        <end position="507"/>
    </location>
</feature>
<dbReference type="AlphaFoldDB" id="A0A6G7YGD8"/>
<sequence>MRRTTRSAVLFGALLVVVLSSLPVATADPAADLPDPAARRSMAALDTAERVLAGEARPTDPSATLALRDLWLSRPDLAEGEEDEADALLARPTDGAADPHGNGYTVPATSTCGPTTCIHHVATTADAPPSADWVSLTLATMERVHDREVEQLGFRPPVSDGTAGGDARVDVYLKDLGTGLYGYCAAEKRVSGRTASGFCVLDNDYSNEQFPSPTTPEQDLAVTAAHEFFHAVQFAYDYTEDPWMLESTATWMEEQVADDVNDNRQYLRYSQLRAPFVPLDAVSSTYGFQYGNWIFWEYLSQRFGPGIVKRVWRAAPRRYSLAAINNALSRKRQTLPEVYADFAAANTHPLDSYAEAPGVPEFAPAPALADVTLTRATRRHKERASIDHLASETVHVRPAAELTGRRWRLRVAVRGPRSPVVGAARLVLHRVDGTVATRRLRFNKRGRAVQRAPFAASKVVAVTISIVNASTRFRCGRQTDFACRGIARDDDERFTVVATAIRTRKRR</sequence>
<evidence type="ECO:0000313" key="3">
    <source>
        <dbReference type="Proteomes" id="UP000502035"/>
    </source>
</evidence>
<gene>
    <name evidence="2" type="ORF">G7071_10830</name>
</gene>
<proteinExistence type="predicted"/>
<organism evidence="2 3">
    <name type="scientific">Nocardioides piscis</name>
    <dbReference type="NCBI Taxonomy" id="2714938"/>
    <lineage>
        <taxon>Bacteria</taxon>
        <taxon>Bacillati</taxon>
        <taxon>Actinomycetota</taxon>
        <taxon>Actinomycetes</taxon>
        <taxon>Propionibacteriales</taxon>
        <taxon>Nocardioidaceae</taxon>
        <taxon>Nocardioides</taxon>
    </lineage>
</organism>
<dbReference type="InterPro" id="IPR045690">
    <property type="entry name" value="DUF6055"/>
</dbReference>
<feature type="signal peptide" evidence="1">
    <location>
        <begin position="1"/>
        <end position="27"/>
    </location>
</feature>